<evidence type="ECO:0000256" key="1">
    <source>
        <dbReference type="SAM" id="MobiDB-lite"/>
    </source>
</evidence>
<accession>A0A1A8NEK4</accession>
<proteinExistence type="predicted"/>
<feature type="signal peptide" evidence="2">
    <location>
        <begin position="1"/>
        <end position="26"/>
    </location>
</feature>
<feature type="compositionally biased region" description="Basic residues" evidence="1">
    <location>
        <begin position="71"/>
        <end position="80"/>
    </location>
</feature>
<evidence type="ECO:0000256" key="2">
    <source>
        <dbReference type="SAM" id="SignalP"/>
    </source>
</evidence>
<reference evidence="3" key="2">
    <citation type="submission" date="2016-06" db="EMBL/GenBank/DDBJ databases">
        <title>The genome of a short-lived fish provides insights into sex chromosome evolution and the genetic control of aging.</title>
        <authorList>
            <person name="Reichwald K."/>
            <person name="Felder M."/>
            <person name="Petzold A."/>
            <person name="Koch P."/>
            <person name="Groth M."/>
            <person name="Platzer M."/>
        </authorList>
    </citation>
    <scope>NUCLEOTIDE SEQUENCE</scope>
    <source>
        <tissue evidence="3">Brain</tissue>
    </source>
</reference>
<feature type="compositionally biased region" description="Polar residues" evidence="1">
    <location>
        <begin position="41"/>
        <end position="54"/>
    </location>
</feature>
<sequence>SSTGSSEKLSLVLLTVHSFCLFLTQSLDSLEVQFDPNQTFSVHHSSRSSAGTIRTSRDPGGTLEIRCTSTQKHKSGGFGH</sequence>
<keyword evidence="2" id="KW-0732">Signal</keyword>
<feature type="non-terminal residue" evidence="3">
    <location>
        <position position="1"/>
    </location>
</feature>
<dbReference type="AlphaFoldDB" id="A0A1A8NEK4"/>
<feature type="region of interest" description="Disordered" evidence="1">
    <location>
        <begin position="41"/>
        <end position="80"/>
    </location>
</feature>
<feature type="non-terminal residue" evidence="3">
    <location>
        <position position="80"/>
    </location>
</feature>
<reference evidence="3" key="1">
    <citation type="submission" date="2016-05" db="EMBL/GenBank/DDBJ databases">
        <authorList>
            <person name="Lavstsen T."/>
            <person name="Jespersen J.S."/>
        </authorList>
    </citation>
    <scope>NUCLEOTIDE SEQUENCE</scope>
    <source>
        <tissue evidence="3">Brain</tissue>
    </source>
</reference>
<name>A0A1A8NEK4_9TELE</name>
<feature type="chain" id="PRO_5008375625" evidence="2">
    <location>
        <begin position="27"/>
        <end position="80"/>
    </location>
</feature>
<gene>
    <name evidence="3" type="primary">Nfu_g_1_017063</name>
</gene>
<dbReference type="EMBL" id="HAEH01001730">
    <property type="protein sequence ID" value="SBR67488.1"/>
    <property type="molecule type" value="Transcribed_RNA"/>
</dbReference>
<protein>
    <submittedName>
        <fullName evidence="3">Uncharacterized protein</fullName>
    </submittedName>
</protein>
<organism evidence="3">
    <name type="scientific">Nothobranchius rachovii</name>
    <name type="common">bluefin notho</name>
    <dbReference type="NCBI Taxonomy" id="451742"/>
    <lineage>
        <taxon>Eukaryota</taxon>
        <taxon>Metazoa</taxon>
        <taxon>Chordata</taxon>
        <taxon>Craniata</taxon>
        <taxon>Vertebrata</taxon>
        <taxon>Euteleostomi</taxon>
        <taxon>Actinopterygii</taxon>
        <taxon>Neopterygii</taxon>
        <taxon>Teleostei</taxon>
        <taxon>Neoteleostei</taxon>
        <taxon>Acanthomorphata</taxon>
        <taxon>Ovalentaria</taxon>
        <taxon>Atherinomorphae</taxon>
        <taxon>Cyprinodontiformes</taxon>
        <taxon>Nothobranchiidae</taxon>
        <taxon>Nothobranchius</taxon>
    </lineage>
</organism>
<evidence type="ECO:0000313" key="3">
    <source>
        <dbReference type="EMBL" id="SBR67488.1"/>
    </source>
</evidence>